<proteinExistence type="predicted"/>
<feature type="compositionally biased region" description="Basic residues" evidence="1">
    <location>
        <begin position="1"/>
        <end position="16"/>
    </location>
</feature>
<reference evidence="2" key="1">
    <citation type="submission" date="2019-08" db="EMBL/GenBank/DDBJ databases">
        <authorList>
            <person name="Kucharzyk K."/>
            <person name="Murdoch R.W."/>
            <person name="Higgins S."/>
            <person name="Loffler F."/>
        </authorList>
    </citation>
    <scope>NUCLEOTIDE SEQUENCE</scope>
</reference>
<feature type="region of interest" description="Disordered" evidence="1">
    <location>
        <begin position="205"/>
        <end position="242"/>
    </location>
</feature>
<feature type="region of interest" description="Disordered" evidence="1">
    <location>
        <begin position="113"/>
        <end position="170"/>
    </location>
</feature>
<evidence type="ECO:0000256" key="1">
    <source>
        <dbReference type="SAM" id="MobiDB-lite"/>
    </source>
</evidence>
<accession>A0A644ZAL4</accession>
<organism evidence="2">
    <name type="scientific">bioreactor metagenome</name>
    <dbReference type="NCBI Taxonomy" id="1076179"/>
    <lineage>
        <taxon>unclassified sequences</taxon>
        <taxon>metagenomes</taxon>
        <taxon>ecological metagenomes</taxon>
    </lineage>
</organism>
<dbReference type="EMBL" id="VSSQ01007386">
    <property type="protein sequence ID" value="MPM35753.1"/>
    <property type="molecule type" value="Genomic_DNA"/>
</dbReference>
<gene>
    <name evidence="2" type="ORF">SDC9_82346</name>
</gene>
<feature type="region of interest" description="Disordered" evidence="1">
    <location>
        <begin position="1"/>
        <end position="38"/>
    </location>
</feature>
<sequence>MRNRPQRLARQQVHRHQAADGHPLRIDRNCAHGDHGHREEREQHMRGLARIFHIAVLAEALQQPAVVARLPGRLDSIVIPQHLERGAGIADFGRAPVELASVLHFLDATAAHLVGPPPRQHRHDDHGHKDHRQHGPGNDADNDQRDQRHRQIQHARGQTARHAGAHRAHVTKQLQPLAGRAPLQRQQRMAQHAVHQRLGYATVDGGAGLSQRTGAHAAQPQLQRQKAQHAGHHGRQRGRATARNHAVVDLQQKDGGQQAQQADGQRQPCRLVQVMRRPGKGTADGRAKGVVSAALLAPVLRNGTQSTKNQILNHGKPFTNARNGSVGIAMSRHIRTWQSNRSPNSTPHHY</sequence>
<evidence type="ECO:0000313" key="2">
    <source>
        <dbReference type="EMBL" id="MPM35753.1"/>
    </source>
</evidence>
<comment type="caution">
    <text evidence="2">The sequence shown here is derived from an EMBL/GenBank/DDBJ whole genome shotgun (WGS) entry which is preliminary data.</text>
</comment>
<feature type="compositionally biased region" description="Basic and acidic residues" evidence="1">
    <location>
        <begin position="17"/>
        <end position="38"/>
    </location>
</feature>
<dbReference type="AlphaFoldDB" id="A0A644ZAL4"/>
<protein>
    <submittedName>
        <fullName evidence="2">Uncharacterized protein</fullName>
    </submittedName>
</protein>
<feature type="compositionally biased region" description="Basic residues" evidence="1">
    <location>
        <begin position="226"/>
        <end position="242"/>
    </location>
</feature>
<name>A0A644ZAL4_9ZZZZ</name>